<keyword evidence="1" id="KW-0812">Transmembrane</keyword>
<gene>
    <name evidence="2" type="ORF">GM661_11235</name>
</gene>
<keyword evidence="1" id="KW-1133">Transmembrane helix</keyword>
<dbReference type="RefSeq" id="WP_230866920.1">
    <property type="nucleotide sequence ID" value="NZ_CP046640.1"/>
</dbReference>
<sequence>MNKFYVKTNLLKNNYRGEPVLVIGGIIYSISLLFYWLFLFFISPITGLDRLIFLVVIIASVSLLDDMIGSKEQQGFKGHFNSLLSGSLTTGGLKAIVALAAVLLVLLEDDFFNLLINTGIILLSTNFFNLLDLRPGRSIKYFILVSSLILFIYPKLYIYYLPVYFISIFYLPYEMKASVMLGDTGANVLGAVLAYGLLQTSFSLRLIFVIILLLLNLLSEKYSFTEYIAANHFLKWFDDLGRLNKEP</sequence>
<feature type="transmembrane region" description="Helical" evidence="1">
    <location>
        <begin position="51"/>
        <end position="68"/>
    </location>
</feature>
<feature type="transmembrane region" description="Helical" evidence="1">
    <location>
        <begin position="192"/>
        <end position="215"/>
    </location>
</feature>
<dbReference type="GO" id="GO:0016740">
    <property type="term" value="F:transferase activity"/>
    <property type="evidence" value="ECO:0007669"/>
    <property type="project" value="UniProtKB-KW"/>
</dbReference>
<dbReference type="AlphaFoldDB" id="A0A8A7KAL9"/>
<evidence type="ECO:0000313" key="2">
    <source>
        <dbReference type="EMBL" id="QTL98501.1"/>
    </source>
</evidence>
<keyword evidence="2" id="KW-0808">Transferase</keyword>
<name>A0A8A7KAL9_9FIRM</name>
<feature type="transmembrane region" description="Helical" evidence="1">
    <location>
        <begin position="80"/>
        <end position="105"/>
    </location>
</feature>
<keyword evidence="1" id="KW-0472">Membrane</keyword>
<feature type="transmembrane region" description="Helical" evidence="1">
    <location>
        <begin position="143"/>
        <end position="172"/>
    </location>
</feature>
<keyword evidence="3" id="KW-1185">Reference proteome</keyword>
<reference evidence="2" key="1">
    <citation type="submission" date="2019-12" db="EMBL/GenBank/DDBJ databases">
        <authorList>
            <person name="zhang j."/>
            <person name="sun C.M."/>
        </authorList>
    </citation>
    <scope>NUCLEOTIDE SEQUENCE</scope>
    <source>
        <strain evidence="2">NS-1</strain>
    </source>
</reference>
<dbReference type="KEGG" id="ifn:GM661_11235"/>
<dbReference type="EMBL" id="CP046640">
    <property type="protein sequence ID" value="QTL98501.1"/>
    <property type="molecule type" value="Genomic_DNA"/>
</dbReference>
<evidence type="ECO:0000256" key="1">
    <source>
        <dbReference type="SAM" id="Phobius"/>
    </source>
</evidence>
<protein>
    <submittedName>
        <fullName evidence="2">Glycosyl transferase family 4</fullName>
    </submittedName>
</protein>
<feature type="transmembrane region" description="Helical" evidence="1">
    <location>
        <begin position="111"/>
        <end position="131"/>
    </location>
</feature>
<accession>A0A8A7KAL9</accession>
<organism evidence="2 3">
    <name type="scientific">Iocasia fonsfrigidae</name>
    <dbReference type="NCBI Taxonomy" id="2682810"/>
    <lineage>
        <taxon>Bacteria</taxon>
        <taxon>Bacillati</taxon>
        <taxon>Bacillota</taxon>
        <taxon>Clostridia</taxon>
        <taxon>Halanaerobiales</taxon>
        <taxon>Halanaerobiaceae</taxon>
        <taxon>Iocasia</taxon>
    </lineage>
</organism>
<feature type="transmembrane region" description="Helical" evidence="1">
    <location>
        <begin position="20"/>
        <end position="45"/>
    </location>
</feature>
<dbReference type="Proteomes" id="UP000665020">
    <property type="component" value="Chromosome"/>
</dbReference>
<proteinExistence type="predicted"/>
<evidence type="ECO:0000313" key="3">
    <source>
        <dbReference type="Proteomes" id="UP000665020"/>
    </source>
</evidence>